<dbReference type="RefSeq" id="WP_166172977.1">
    <property type="nucleotide sequence ID" value="NZ_CP045119.1"/>
</dbReference>
<evidence type="ECO:0000256" key="2">
    <source>
        <dbReference type="ARBA" id="ARBA00022801"/>
    </source>
</evidence>
<evidence type="ECO:0000256" key="6">
    <source>
        <dbReference type="PROSITE-ProRule" id="PRU00552"/>
    </source>
</evidence>
<evidence type="ECO:0000256" key="7">
    <source>
        <dbReference type="RuleBase" id="RU000492"/>
    </source>
</evidence>
<evidence type="ECO:0000259" key="10">
    <source>
        <dbReference type="PROSITE" id="PS51195"/>
    </source>
</evidence>
<feature type="domain" description="Helicase C-terminal" evidence="9">
    <location>
        <begin position="224"/>
        <end position="382"/>
    </location>
</feature>
<evidence type="ECO:0000259" key="8">
    <source>
        <dbReference type="PROSITE" id="PS51192"/>
    </source>
</evidence>
<dbReference type="GO" id="GO:0005524">
    <property type="term" value="F:ATP binding"/>
    <property type="evidence" value="ECO:0007669"/>
    <property type="project" value="UniProtKB-KW"/>
</dbReference>
<organism evidence="11 12">
    <name type="scientific">Rubrobacter tropicus</name>
    <dbReference type="NCBI Taxonomy" id="2653851"/>
    <lineage>
        <taxon>Bacteria</taxon>
        <taxon>Bacillati</taxon>
        <taxon>Actinomycetota</taxon>
        <taxon>Rubrobacteria</taxon>
        <taxon>Rubrobacterales</taxon>
        <taxon>Rubrobacteraceae</taxon>
        <taxon>Rubrobacter</taxon>
    </lineage>
</organism>
<dbReference type="Gene3D" id="3.40.50.300">
    <property type="entry name" value="P-loop containing nucleotide triphosphate hydrolases"/>
    <property type="match status" value="2"/>
</dbReference>
<dbReference type="GO" id="GO:0005829">
    <property type="term" value="C:cytosol"/>
    <property type="evidence" value="ECO:0007669"/>
    <property type="project" value="TreeGrafter"/>
</dbReference>
<dbReference type="InterPro" id="IPR050079">
    <property type="entry name" value="DEAD_box_RNA_helicase"/>
</dbReference>
<dbReference type="PROSITE" id="PS51194">
    <property type="entry name" value="HELICASE_CTER"/>
    <property type="match status" value="1"/>
</dbReference>
<dbReference type="KEGG" id="rub:GBA63_01925"/>
<keyword evidence="3 7" id="KW-0347">Helicase</keyword>
<dbReference type="InterPro" id="IPR000629">
    <property type="entry name" value="RNA-helicase_DEAD-box_CS"/>
</dbReference>
<dbReference type="PROSITE" id="PS51195">
    <property type="entry name" value="Q_MOTIF"/>
    <property type="match status" value="1"/>
</dbReference>
<keyword evidence="2 7" id="KW-0378">Hydrolase</keyword>
<dbReference type="CDD" id="cd00268">
    <property type="entry name" value="DEADc"/>
    <property type="match status" value="1"/>
</dbReference>
<keyword evidence="4 7" id="KW-0067">ATP-binding</keyword>
<evidence type="ECO:0000256" key="1">
    <source>
        <dbReference type="ARBA" id="ARBA00022741"/>
    </source>
</evidence>
<feature type="domain" description="DEAD-box RNA helicase Q" evidence="10">
    <location>
        <begin position="11"/>
        <end position="39"/>
    </location>
</feature>
<dbReference type="AlphaFoldDB" id="A0A6G8Q4Y9"/>
<gene>
    <name evidence="11" type="ORF">GBA63_01925</name>
</gene>
<sequence>MTETIHEVRTASFTDLPISENVRRAVAGQGWETPTPIQALAMPELLDGEDVVGLAQTGSGKTAAFAIPLIESLDRKPRGVQALVLVPTRELASQAATEISNLSRYSPVRPVVLCGGVGIGPQIKALKNRATSVVVGTPGRILDHLQRGTLRLNAVRYLVLDEADRMLDMGFAPDVGRILSHTPNERQTALFSATMPDAIKGMVKRHMRSPRYLTVESEAPTVDTVEQVYYRLDGKDKTRALRALIDAEKDPVAIVFRRTKHGATKLHRQLEKAGYRAALLHGGKTQAQRTKTLDGFTKGRTRILVATNVASRGLDIPNVSHVVNYDLPEDTETYVHRIGRTARAGKEGVAVTLVGEAEVRDFKKIQRALPVEVRESRLSLSA</sequence>
<dbReference type="PANTHER" id="PTHR47959:SF1">
    <property type="entry name" value="ATP-DEPENDENT RNA HELICASE DBPA"/>
    <property type="match status" value="1"/>
</dbReference>
<name>A0A6G8Q4Y9_9ACTN</name>
<feature type="domain" description="Helicase ATP-binding" evidence="8">
    <location>
        <begin position="42"/>
        <end position="213"/>
    </location>
</feature>
<evidence type="ECO:0000313" key="12">
    <source>
        <dbReference type="Proteomes" id="UP000501452"/>
    </source>
</evidence>
<dbReference type="PANTHER" id="PTHR47959">
    <property type="entry name" value="ATP-DEPENDENT RNA HELICASE RHLE-RELATED"/>
    <property type="match status" value="1"/>
</dbReference>
<dbReference type="Proteomes" id="UP000501452">
    <property type="component" value="Chromosome"/>
</dbReference>
<dbReference type="InterPro" id="IPR014001">
    <property type="entry name" value="Helicase_ATP-bd"/>
</dbReference>
<dbReference type="InterPro" id="IPR001650">
    <property type="entry name" value="Helicase_C-like"/>
</dbReference>
<reference evidence="11 12" key="1">
    <citation type="submission" date="2019-10" db="EMBL/GenBank/DDBJ databases">
        <title>Rubrobacter sp nov SCSIO 52090 isolated from a deep-sea sediment in the South China Sea.</title>
        <authorList>
            <person name="Chen R.W."/>
        </authorList>
    </citation>
    <scope>NUCLEOTIDE SEQUENCE [LARGE SCALE GENOMIC DNA]</scope>
    <source>
        <strain evidence="11 12">SCSIO 52909</strain>
    </source>
</reference>
<evidence type="ECO:0000259" key="9">
    <source>
        <dbReference type="PROSITE" id="PS51194"/>
    </source>
</evidence>
<dbReference type="SMART" id="SM00487">
    <property type="entry name" value="DEXDc"/>
    <property type="match status" value="1"/>
</dbReference>
<dbReference type="InterPro" id="IPR014014">
    <property type="entry name" value="RNA_helicase_DEAD_Q_motif"/>
</dbReference>
<dbReference type="Pfam" id="PF00271">
    <property type="entry name" value="Helicase_C"/>
    <property type="match status" value="1"/>
</dbReference>
<keyword evidence="1 7" id="KW-0547">Nucleotide-binding</keyword>
<dbReference type="SUPFAM" id="SSF52540">
    <property type="entry name" value="P-loop containing nucleoside triphosphate hydrolases"/>
    <property type="match status" value="1"/>
</dbReference>
<accession>A0A6G8Q4Y9</accession>
<dbReference type="Pfam" id="PF00270">
    <property type="entry name" value="DEAD"/>
    <property type="match status" value="1"/>
</dbReference>
<evidence type="ECO:0000256" key="5">
    <source>
        <dbReference type="ARBA" id="ARBA00038437"/>
    </source>
</evidence>
<evidence type="ECO:0000313" key="11">
    <source>
        <dbReference type="EMBL" id="QIN81520.1"/>
    </source>
</evidence>
<dbReference type="InterPro" id="IPR027417">
    <property type="entry name" value="P-loop_NTPase"/>
</dbReference>
<feature type="short sequence motif" description="Q motif" evidence="6">
    <location>
        <begin position="11"/>
        <end position="39"/>
    </location>
</feature>
<dbReference type="InterPro" id="IPR011545">
    <property type="entry name" value="DEAD/DEAH_box_helicase_dom"/>
</dbReference>
<dbReference type="EMBL" id="CP045119">
    <property type="protein sequence ID" value="QIN81520.1"/>
    <property type="molecule type" value="Genomic_DNA"/>
</dbReference>
<protein>
    <submittedName>
        <fullName evidence="11">DEAD/DEAH box helicase</fullName>
    </submittedName>
</protein>
<dbReference type="GO" id="GO:0003676">
    <property type="term" value="F:nucleic acid binding"/>
    <property type="evidence" value="ECO:0007669"/>
    <property type="project" value="InterPro"/>
</dbReference>
<dbReference type="PROSITE" id="PS00039">
    <property type="entry name" value="DEAD_ATP_HELICASE"/>
    <property type="match status" value="1"/>
</dbReference>
<dbReference type="PROSITE" id="PS51192">
    <property type="entry name" value="HELICASE_ATP_BIND_1"/>
    <property type="match status" value="1"/>
</dbReference>
<dbReference type="CDD" id="cd18787">
    <property type="entry name" value="SF2_C_DEAD"/>
    <property type="match status" value="1"/>
</dbReference>
<comment type="similarity">
    <text evidence="5 7">Belongs to the DEAD box helicase family.</text>
</comment>
<keyword evidence="12" id="KW-1185">Reference proteome</keyword>
<dbReference type="SMART" id="SM00490">
    <property type="entry name" value="HELICc"/>
    <property type="match status" value="1"/>
</dbReference>
<evidence type="ECO:0000256" key="4">
    <source>
        <dbReference type="ARBA" id="ARBA00022840"/>
    </source>
</evidence>
<dbReference type="GO" id="GO:0016787">
    <property type="term" value="F:hydrolase activity"/>
    <property type="evidence" value="ECO:0007669"/>
    <property type="project" value="UniProtKB-KW"/>
</dbReference>
<dbReference type="InterPro" id="IPR044742">
    <property type="entry name" value="DEAD/DEAH_RhlB"/>
</dbReference>
<dbReference type="GO" id="GO:0003724">
    <property type="term" value="F:RNA helicase activity"/>
    <property type="evidence" value="ECO:0007669"/>
    <property type="project" value="InterPro"/>
</dbReference>
<proteinExistence type="inferred from homology"/>
<evidence type="ECO:0000256" key="3">
    <source>
        <dbReference type="ARBA" id="ARBA00022806"/>
    </source>
</evidence>